<keyword evidence="5" id="KW-1185">Reference proteome</keyword>
<sequence>MNVSEVSFREIAKPVFLTSSPKRKSLREKQYQSFCASNESRGYGTMKSFHCSTTKKLLKPVPSGIISPIDADRTSQHFLSLNLTQSPEARIPAPPCSIQDSQAESDSDDFDDFDVDLNLTPTNVPLRSTHDLASIDLSVDLNQPLQCPKCPSSFATDQAYSKHQEEHLKLIGAPLRTSISCRHCQKKFKSSLKLKWHQDKHHSSEMEVLMVL</sequence>
<dbReference type="SMART" id="SM00355">
    <property type="entry name" value="ZnF_C2H2"/>
    <property type="match status" value="2"/>
</dbReference>
<dbReference type="EMBL" id="OU015568">
    <property type="protein sequence ID" value="CAG5077880.1"/>
    <property type="molecule type" value="Genomic_DNA"/>
</dbReference>
<evidence type="ECO:0000256" key="2">
    <source>
        <dbReference type="SAM" id="MobiDB-lite"/>
    </source>
</evidence>
<gene>
    <name evidence="4" type="ORF">OKIOD_LOCUS393</name>
</gene>
<proteinExistence type="predicted"/>
<feature type="region of interest" description="Disordered" evidence="2">
    <location>
        <begin position="87"/>
        <end position="107"/>
    </location>
</feature>
<dbReference type="Gene3D" id="3.30.160.60">
    <property type="entry name" value="Classic Zinc Finger"/>
    <property type="match status" value="1"/>
</dbReference>
<keyword evidence="1" id="KW-0862">Zinc</keyword>
<dbReference type="Proteomes" id="UP001158576">
    <property type="component" value="Chromosome PAR"/>
</dbReference>
<keyword evidence="1" id="KW-0479">Metal-binding</keyword>
<dbReference type="InterPro" id="IPR036236">
    <property type="entry name" value="Znf_C2H2_sf"/>
</dbReference>
<dbReference type="PROSITE" id="PS50157">
    <property type="entry name" value="ZINC_FINGER_C2H2_2"/>
    <property type="match status" value="1"/>
</dbReference>
<accession>A0ABN7RHU5</accession>
<evidence type="ECO:0000256" key="1">
    <source>
        <dbReference type="PROSITE-ProRule" id="PRU00042"/>
    </source>
</evidence>
<reference evidence="4 5" key="1">
    <citation type="submission" date="2021-04" db="EMBL/GenBank/DDBJ databases">
        <authorList>
            <person name="Bliznina A."/>
        </authorList>
    </citation>
    <scope>NUCLEOTIDE SEQUENCE [LARGE SCALE GENOMIC DNA]</scope>
</reference>
<dbReference type="PROSITE" id="PS00028">
    <property type="entry name" value="ZINC_FINGER_C2H2_1"/>
    <property type="match status" value="2"/>
</dbReference>
<dbReference type="InterPro" id="IPR013087">
    <property type="entry name" value="Znf_C2H2_type"/>
</dbReference>
<evidence type="ECO:0000313" key="5">
    <source>
        <dbReference type="Proteomes" id="UP001158576"/>
    </source>
</evidence>
<protein>
    <submittedName>
        <fullName evidence="4">Oidioi.mRNA.OKI2018_I69.PAR.g8835.t1.cds</fullName>
    </submittedName>
</protein>
<name>A0ABN7RHU5_OIKDI</name>
<keyword evidence="1" id="KW-0863">Zinc-finger</keyword>
<organism evidence="4 5">
    <name type="scientific">Oikopleura dioica</name>
    <name type="common">Tunicate</name>
    <dbReference type="NCBI Taxonomy" id="34765"/>
    <lineage>
        <taxon>Eukaryota</taxon>
        <taxon>Metazoa</taxon>
        <taxon>Chordata</taxon>
        <taxon>Tunicata</taxon>
        <taxon>Appendicularia</taxon>
        <taxon>Copelata</taxon>
        <taxon>Oikopleuridae</taxon>
        <taxon>Oikopleura</taxon>
    </lineage>
</organism>
<evidence type="ECO:0000313" key="4">
    <source>
        <dbReference type="EMBL" id="CAG5077880.1"/>
    </source>
</evidence>
<feature type="domain" description="C2H2-type" evidence="3">
    <location>
        <begin position="179"/>
        <end position="207"/>
    </location>
</feature>
<dbReference type="SUPFAM" id="SSF57667">
    <property type="entry name" value="beta-beta-alpha zinc fingers"/>
    <property type="match status" value="1"/>
</dbReference>
<evidence type="ECO:0000259" key="3">
    <source>
        <dbReference type="PROSITE" id="PS50157"/>
    </source>
</evidence>